<keyword evidence="4" id="KW-0167">Capsid protein</keyword>
<keyword evidence="2" id="KW-1133">Transmembrane helix</keyword>
<reference evidence="6" key="2">
    <citation type="submission" date="2018-05" db="EMBL/GenBank/DDBJ databases">
        <title>Genome Sequencing of selected type strains of the family Eggerthellaceae.</title>
        <authorList>
            <person name="Danylec N."/>
            <person name="Stoll D.A."/>
            <person name="Doetsch A."/>
            <person name="Huch M."/>
        </authorList>
    </citation>
    <scope>NUCLEOTIDE SEQUENCE [LARGE SCALE GENOMIC DNA]</scope>
    <source>
        <strain evidence="6">DSM 16107</strain>
    </source>
</reference>
<reference evidence="4" key="3">
    <citation type="journal article" date="2019" name="Microbiol. Resour. Announc.">
        <title>Draft Genome Sequences of Type Strains of Gordonibacter faecihominis, Paraeggerthella hongkongensis, Parvibacter caecicola,Slackia equolifaciens, Slackia faecicanis, and Slackia isoflavoniconvertens.</title>
        <authorList>
            <person name="Danylec N."/>
            <person name="Stoll D.A."/>
            <person name="Dotsch A."/>
            <person name="Huch M."/>
        </authorList>
    </citation>
    <scope>NUCLEOTIDE SEQUENCE</scope>
    <source>
        <strain evidence="4">DSM 16107</strain>
    </source>
</reference>
<feature type="transmembrane region" description="Helical" evidence="2">
    <location>
        <begin position="89"/>
        <end position="109"/>
    </location>
</feature>
<evidence type="ECO:0000256" key="1">
    <source>
        <dbReference type="SAM" id="MobiDB-lite"/>
    </source>
</evidence>
<feature type="region of interest" description="Disordered" evidence="1">
    <location>
        <begin position="1"/>
        <end position="71"/>
    </location>
</feature>
<name>A0A3N0IYM6_9ACTN</name>
<feature type="compositionally biased region" description="Low complexity" evidence="1">
    <location>
        <begin position="1"/>
        <end position="19"/>
    </location>
</feature>
<keyword evidence="2" id="KW-0472">Membrane</keyword>
<proteinExistence type="predicted"/>
<dbReference type="RefSeq" id="WP_114546808.1">
    <property type="nucleotide sequence ID" value="NZ_CATYHD010000005.1"/>
</dbReference>
<dbReference type="EMBL" id="PPTT01000019">
    <property type="protein sequence ID" value="RDB67974.1"/>
    <property type="molecule type" value="Genomic_DNA"/>
</dbReference>
<feature type="transmembrane region" description="Helical" evidence="2">
    <location>
        <begin position="129"/>
        <end position="152"/>
    </location>
</feature>
<accession>A0A3N0IYM6</accession>
<protein>
    <submittedName>
        <fullName evidence="4">Spore coat protein SP96</fullName>
    </submittedName>
</protein>
<dbReference type="EMBL" id="QICC01000026">
    <property type="protein sequence ID" value="RNM41806.1"/>
    <property type="molecule type" value="Genomic_DNA"/>
</dbReference>
<organism evidence="4 6">
    <name type="scientific">Eggerthella sinensis</name>
    <dbReference type="NCBI Taxonomy" id="242230"/>
    <lineage>
        <taxon>Bacteria</taxon>
        <taxon>Bacillati</taxon>
        <taxon>Actinomycetota</taxon>
        <taxon>Coriobacteriia</taxon>
        <taxon>Eggerthellales</taxon>
        <taxon>Eggerthellaceae</taxon>
        <taxon>Eggerthella</taxon>
    </lineage>
</organism>
<evidence type="ECO:0000313" key="3">
    <source>
        <dbReference type="EMBL" id="RDB67974.1"/>
    </source>
</evidence>
<evidence type="ECO:0000313" key="5">
    <source>
        <dbReference type="Proteomes" id="UP000253817"/>
    </source>
</evidence>
<keyword evidence="2" id="KW-0812">Transmembrane</keyword>
<dbReference type="Proteomes" id="UP000253817">
    <property type="component" value="Unassembled WGS sequence"/>
</dbReference>
<sequence length="171" mass="18357">MADDMNNNTNQPAPQQPDAAPQPPATPQPSTEPLPQQQPPMGQQVPPAQPEPQPQPQPQPQPMYNAPQPQPQAFYPPAPLMQLTGGMKFAWLVVGALLGIPGIIIAWLVNVDKMPQVKSDALKFSIIGFVIWVVLGFLLGLLITGAISAAVYGMMGSMDMGSYGYGYHGSW</sequence>
<dbReference type="OrthoDB" id="3178014at2"/>
<evidence type="ECO:0000313" key="4">
    <source>
        <dbReference type="EMBL" id="RNM41806.1"/>
    </source>
</evidence>
<evidence type="ECO:0000313" key="6">
    <source>
        <dbReference type="Proteomes" id="UP000270112"/>
    </source>
</evidence>
<gene>
    <name evidence="3" type="ORF">C1876_11150</name>
    <name evidence="4" type="ORF">DMP09_07950</name>
</gene>
<keyword evidence="4" id="KW-0946">Virion</keyword>
<evidence type="ECO:0000256" key="2">
    <source>
        <dbReference type="SAM" id="Phobius"/>
    </source>
</evidence>
<feature type="compositionally biased region" description="Pro residues" evidence="1">
    <location>
        <begin position="20"/>
        <end position="38"/>
    </location>
</feature>
<dbReference type="Proteomes" id="UP000270112">
    <property type="component" value="Unassembled WGS sequence"/>
</dbReference>
<feature type="compositionally biased region" description="Pro residues" evidence="1">
    <location>
        <begin position="47"/>
        <end position="61"/>
    </location>
</feature>
<comment type="caution">
    <text evidence="4">The sequence shown here is derived from an EMBL/GenBank/DDBJ whole genome shotgun (WGS) entry which is preliminary data.</text>
</comment>
<reference evidence="3 5" key="1">
    <citation type="journal article" date="2018" name="Elife">
        <title>Discovery and characterization of a prevalent human gut bacterial enzyme sufficient for the inactivation of a family of plant toxins.</title>
        <authorList>
            <person name="Koppel N."/>
            <person name="Bisanz J.E."/>
            <person name="Pandelia M.E."/>
            <person name="Turnbaugh P.J."/>
            <person name="Balskus E.P."/>
        </authorList>
    </citation>
    <scope>NUCLEOTIDE SEQUENCE [LARGE SCALE GENOMIC DNA]</scope>
    <source>
        <strain evidence="3 5">DSM 16107</strain>
    </source>
</reference>
<dbReference type="AlphaFoldDB" id="A0A3N0IYM6"/>
<keyword evidence="5" id="KW-1185">Reference proteome</keyword>